<dbReference type="RefSeq" id="WP_083622563.1">
    <property type="nucleotide sequence ID" value="NZ_LR735021.1"/>
</dbReference>
<dbReference type="SUPFAM" id="SSF53850">
    <property type="entry name" value="Periplasmic binding protein-like II"/>
    <property type="match status" value="1"/>
</dbReference>
<organism evidence="5 6">
    <name type="scientific">Planktothrix paucivesiculata PCC 9631</name>
    <dbReference type="NCBI Taxonomy" id="671071"/>
    <lineage>
        <taxon>Bacteria</taxon>
        <taxon>Bacillati</taxon>
        <taxon>Cyanobacteriota</taxon>
        <taxon>Cyanophyceae</taxon>
        <taxon>Oscillatoriophycideae</taxon>
        <taxon>Oscillatoriales</taxon>
        <taxon>Microcoleaceae</taxon>
        <taxon>Planktothrix</taxon>
    </lineage>
</organism>
<reference evidence="5" key="1">
    <citation type="submission" date="2019-10" db="EMBL/GenBank/DDBJ databases">
        <authorList>
            <consortium name="Genoscope - CEA"/>
            <person name="William W."/>
        </authorList>
    </citation>
    <scope>NUCLEOTIDE SEQUENCE [LARGE SCALE GENOMIC DNA]</scope>
    <source>
        <strain evidence="5">BBR_PRJEB10994</strain>
    </source>
</reference>
<comment type="caution">
    <text evidence="5">The sequence shown here is derived from an EMBL/GenBank/DDBJ whole genome shotgun (WGS) entry which is preliminary data.</text>
</comment>
<dbReference type="PROSITE" id="PS51257">
    <property type="entry name" value="PROKAR_LIPOPROTEIN"/>
    <property type="match status" value="1"/>
</dbReference>
<dbReference type="Gene3D" id="3.40.190.10">
    <property type="entry name" value="Periplasmic binding protein-like II"/>
    <property type="match status" value="2"/>
</dbReference>
<evidence type="ECO:0000259" key="4">
    <source>
        <dbReference type="Pfam" id="PF09084"/>
    </source>
</evidence>
<dbReference type="Pfam" id="PF09084">
    <property type="entry name" value="NMT1"/>
    <property type="match status" value="1"/>
</dbReference>
<accession>A0A7Z9C0C1</accession>
<comment type="subcellular location">
    <subcellularLocation>
        <location evidence="1">Periplasm</location>
    </subcellularLocation>
</comment>
<evidence type="ECO:0000313" key="6">
    <source>
        <dbReference type="Proteomes" id="UP000182190"/>
    </source>
</evidence>
<keyword evidence="3" id="KW-0732">Signal</keyword>
<dbReference type="EMBL" id="CZCS02000239">
    <property type="protein sequence ID" value="VXD25412.1"/>
    <property type="molecule type" value="Genomic_DNA"/>
</dbReference>
<name>A0A7Z9C0C1_9CYAN</name>
<sequence length="338" mass="37853">MKKRQTLIYFCLVLISLFLVASCQFLQPKLETETPASTVRLGFSNWPGCAVWQIAAEQGIFEKNNLDVDLQFSDYTTGFNNFASGQLDANCHTLYDTIYLLGTDSQVDQVIVALTDWSTGGDQIVVAPGINNIRELKGKKVAFESGSVGNFMLLLALEKYGLKLSDIQAVNQDLITNLALFMEGEVDAVITYIPFVKEAMNRPGSQIILTSKDFPGAISDHIVVTRKFLETNPQVVQSLVNSWFDTVEFMQTNPDLSRQIIAYTSGLTIQDLKKYESQIPIKGLSENLTAFERAETLTSLPYAAEQIYQFLQKNKWINKSVNIEQILDPSFIRNSSKN</sequence>
<dbReference type="Proteomes" id="UP000182190">
    <property type="component" value="Unassembled WGS sequence"/>
</dbReference>
<comment type="similarity">
    <text evidence="2">Belongs to the bacterial solute-binding protein SsuA/TauA family.</text>
</comment>
<dbReference type="PANTHER" id="PTHR30024">
    <property type="entry name" value="ALIPHATIC SULFONATES-BINDING PROTEIN-RELATED"/>
    <property type="match status" value="1"/>
</dbReference>
<gene>
    <name evidence="5" type="ORF">PL9631_940155</name>
</gene>
<proteinExistence type="inferred from homology"/>
<evidence type="ECO:0000256" key="1">
    <source>
        <dbReference type="ARBA" id="ARBA00004418"/>
    </source>
</evidence>
<evidence type="ECO:0000256" key="2">
    <source>
        <dbReference type="ARBA" id="ARBA00010742"/>
    </source>
</evidence>
<dbReference type="AlphaFoldDB" id="A0A7Z9C0C1"/>
<evidence type="ECO:0000313" key="5">
    <source>
        <dbReference type="EMBL" id="VXD25412.1"/>
    </source>
</evidence>
<protein>
    <submittedName>
        <fullName evidence="5">ABC transporter, substrate-binding protein, aliphatic sulfonates family</fullName>
    </submittedName>
</protein>
<feature type="domain" description="SsuA/THI5-like" evidence="4">
    <location>
        <begin position="54"/>
        <end position="255"/>
    </location>
</feature>
<dbReference type="PANTHER" id="PTHR30024:SF47">
    <property type="entry name" value="TAURINE-BINDING PERIPLASMIC PROTEIN"/>
    <property type="match status" value="1"/>
</dbReference>
<evidence type="ECO:0000256" key="3">
    <source>
        <dbReference type="ARBA" id="ARBA00022729"/>
    </source>
</evidence>
<dbReference type="GO" id="GO:0042597">
    <property type="term" value="C:periplasmic space"/>
    <property type="evidence" value="ECO:0007669"/>
    <property type="project" value="UniProtKB-SubCell"/>
</dbReference>
<dbReference type="InterPro" id="IPR015168">
    <property type="entry name" value="SsuA/THI5"/>
</dbReference>
<keyword evidence="6" id="KW-1185">Reference proteome</keyword>
<dbReference type="OrthoDB" id="9815602at2"/>